<dbReference type="GO" id="GO:0003964">
    <property type="term" value="F:RNA-directed DNA polymerase activity"/>
    <property type="evidence" value="ECO:0007669"/>
    <property type="project" value="UniProtKB-KW"/>
</dbReference>
<sequence>LIPPNTEKYALQTATGEMVTVLGCTTVPFSVGSLQVTLPVVVAAVDEECILGVDFLKAHKCVLDFNAGLLHLGTDSFPLSAATVTVLCDSGMPINPTSPCLCFHVLSTNLAAHLLPLYERATFGLDKTDADQLRQLLERFPNLFSTDNTDLGLTSAATHRIVTGHAAPVRQPPRRVPLAQRSCVNDMVKTMLEQGVIEPACSPWSSPVTLVKKKDGSTRFCVDYRRLNEVTKKDSFPLPRTDDILDALAGCTWFSTLDLKSGYWQVPVHPGDREKTAFTTGSGSYQFRVMPFGLCNAPATFQRLMESVLNGLIGTICLVYLDDIVVFGKTFSDHLANLERVFARLQHANLKLTPKKCSLFTRQVEYLGHIISADGVSTDPRKLSALAEWPTPTSTSDIQSFIGLASYYRRFVPNFAHIAKPLYALTEKKANFLWSPECQHAFETLKTALTSPPTLAYPKDTTAFILDTDASALAVGAVLSQEQDGHERVIAYYSKVFTKPERNYCTTRRELLAIIKAVTHFHHYLLGRKFIIRTDHASLTWMLSFKTPDGQVARWLERLHQYDFEIQHRAGALHTNADSLSRRPCNEKCKQCLSIAKRSFMSISSLQNLPCNNDAWTLENLRAAQLDDPDIGPLVQWKKKNYRPQSKEVTGLSPAIKSYLVQWDSLFLHDNLLYRRWESAAGGSVVWQLLLPRKLCSQVFQQLHSSPEGGHFGVNRTIKKIRQRFYWLQCHNDVKQWCRQCDMCASRKGPHIKQRSPLQENVTGAPFERIGIDVLGPFPRSKSGNRFLLVIVDYFTKWPEVIPIQSQSASEIADALVKNWITRYGAPLSIHSDQGRSFESRVFQEVCEIFNITKTRTTPLHPQSNGLVERMNRTILQHISMFVNDRQDDWDNIVPLFLYAYRTAAHEVTSYTPATMLFGRDLRMPCEIAIPRASEPAKDHVSHVSDLRANLERMHAFARQRLASGFARMKTHYDAHVATRPFSAGDKVWLYNPIRKRGLSPKLQRHWQGPFTIVERLNDVVYRIRRNDRSRLLVVHRDRLSSYEGLR</sequence>
<evidence type="ECO:0000313" key="12">
    <source>
        <dbReference type="EMBL" id="JAR90770.1"/>
    </source>
</evidence>
<proteinExistence type="predicted"/>
<dbReference type="PROSITE" id="PS50878">
    <property type="entry name" value="RT_POL"/>
    <property type="match status" value="1"/>
</dbReference>
<evidence type="ECO:0000256" key="8">
    <source>
        <dbReference type="ARBA" id="ARBA00022918"/>
    </source>
</evidence>
<dbReference type="InterPro" id="IPR000477">
    <property type="entry name" value="RT_dom"/>
</dbReference>
<evidence type="ECO:0000256" key="6">
    <source>
        <dbReference type="ARBA" id="ARBA00022759"/>
    </source>
</evidence>
<dbReference type="SUPFAM" id="SSF56672">
    <property type="entry name" value="DNA/RNA polymerases"/>
    <property type="match status" value="1"/>
</dbReference>
<dbReference type="GO" id="GO:0006508">
    <property type="term" value="P:proteolysis"/>
    <property type="evidence" value="ECO:0007669"/>
    <property type="project" value="UniProtKB-KW"/>
</dbReference>
<dbReference type="Gene3D" id="1.10.340.70">
    <property type="match status" value="1"/>
</dbReference>
<dbReference type="AlphaFoldDB" id="A0A147BJ05"/>
<dbReference type="CDD" id="cd09274">
    <property type="entry name" value="RNase_HI_RT_Ty3"/>
    <property type="match status" value="1"/>
</dbReference>
<dbReference type="InterPro" id="IPR021109">
    <property type="entry name" value="Peptidase_aspartic_dom_sf"/>
</dbReference>
<dbReference type="FunFam" id="3.30.420.10:FF:000032">
    <property type="entry name" value="Retrovirus-related Pol polyprotein from transposon 297-like Protein"/>
    <property type="match status" value="1"/>
</dbReference>
<dbReference type="FunFam" id="1.10.340.70:FF:000001">
    <property type="entry name" value="Retrovirus-related Pol polyprotein from transposon gypsy-like Protein"/>
    <property type="match status" value="1"/>
</dbReference>
<dbReference type="InterPro" id="IPR001584">
    <property type="entry name" value="Integrase_cat-core"/>
</dbReference>
<dbReference type="Pfam" id="PF17921">
    <property type="entry name" value="Integrase_H2C2"/>
    <property type="match status" value="1"/>
</dbReference>
<keyword evidence="2" id="KW-0645">Protease</keyword>
<keyword evidence="8" id="KW-0695">RNA-directed DNA polymerase</keyword>
<feature type="domain" description="Integrase catalytic" evidence="11">
    <location>
        <begin position="762"/>
        <end position="921"/>
    </location>
</feature>
<dbReference type="FunFam" id="3.30.70.270:FF:000020">
    <property type="entry name" value="Transposon Tf2-6 polyprotein-like Protein"/>
    <property type="match status" value="1"/>
</dbReference>
<dbReference type="Gene3D" id="3.10.10.10">
    <property type="entry name" value="HIV Type 1 Reverse Transcriptase, subunit A, domain 1"/>
    <property type="match status" value="1"/>
</dbReference>
<accession>A0A147BJ05</accession>
<dbReference type="Gene3D" id="3.10.20.370">
    <property type="match status" value="1"/>
</dbReference>
<dbReference type="GO" id="GO:0004519">
    <property type="term" value="F:endonuclease activity"/>
    <property type="evidence" value="ECO:0007669"/>
    <property type="project" value="UniProtKB-KW"/>
</dbReference>
<dbReference type="InterPro" id="IPR012337">
    <property type="entry name" value="RNaseH-like_sf"/>
</dbReference>
<evidence type="ECO:0000256" key="3">
    <source>
        <dbReference type="ARBA" id="ARBA00022679"/>
    </source>
</evidence>
<evidence type="ECO:0000256" key="7">
    <source>
        <dbReference type="ARBA" id="ARBA00022801"/>
    </source>
</evidence>
<dbReference type="InterPro" id="IPR050951">
    <property type="entry name" value="Retrovirus_Pol_polyprotein"/>
</dbReference>
<name>A0A147BJ05_IXORI</name>
<dbReference type="Pfam" id="PF22938">
    <property type="entry name" value="Integrase_p58_C"/>
    <property type="match status" value="1"/>
</dbReference>
<keyword evidence="3" id="KW-0808">Transferase</keyword>
<dbReference type="CDD" id="cd01647">
    <property type="entry name" value="RT_LTR"/>
    <property type="match status" value="1"/>
</dbReference>
<dbReference type="GO" id="GO:0008233">
    <property type="term" value="F:peptidase activity"/>
    <property type="evidence" value="ECO:0007669"/>
    <property type="project" value="UniProtKB-KW"/>
</dbReference>
<dbReference type="PANTHER" id="PTHR37984">
    <property type="entry name" value="PROTEIN CBG26694"/>
    <property type="match status" value="1"/>
</dbReference>
<evidence type="ECO:0000256" key="5">
    <source>
        <dbReference type="ARBA" id="ARBA00022722"/>
    </source>
</evidence>
<dbReference type="PROSITE" id="PS50994">
    <property type="entry name" value="INTEGRASE"/>
    <property type="match status" value="1"/>
</dbReference>
<dbReference type="GO" id="GO:0003676">
    <property type="term" value="F:nucleic acid binding"/>
    <property type="evidence" value="ECO:0007669"/>
    <property type="project" value="InterPro"/>
</dbReference>
<dbReference type="PANTHER" id="PTHR37984:SF5">
    <property type="entry name" value="PROTEIN NYNRIN-LIKE"/>
    <property type="match status" value="1"/>
</dbReference>
<dbReference type="InterPro" id="IPR041577">
    <property type="entry name" value="RT_RNaseH_2"/>
</dbReference>
<keyword evidence="4" id="KW-0548">Nucleotidyltransferase</keyword>
<dbReference type="GO" id="GO:0042575">
    <property type="term" value="C:DNA polymerase complex"/>
    <property type="evidence" value="ECO:0007669"/>
    <property type="project" value="UniProtKB-ARBA"/>
</dbReference>
<dbReference type="Pfam" id="PF00665">
    <property type="entry name" value="rve"/>
    <property type="match status" value="1"/>
</dbReference>
<dbReference type="Gene3D" id="3.30.70.270">
    <property type="match status" value="2"/>
</dbReference>
<dbReference type="Gene3D" id="2.40.70.10">
    <property type="entry name" value="Acid Proteases"/>
    <property type="match status" value="1"/>
</dbReference>
<dbReference type="GO" id="GO:0015074">
    <property type="term" value="P:DNA integration"/>
    <property type="evidence" value="ECO:0007669"/>
    <property type="project" value="InterPro"/>
</dbReference>
<protein>
    <recommendedName>
        <fullName evidence="1">RNA-directed DNA polymerase</fullName>
        <ecNumber evidence="1">2.7.7.49</ecNumber>
    </recommendedName>
</protein>
<keyword evidence="6" id="KW-0255">Endonuclease</keyword>
<dbReference type="SUPFAM" id="SSF53098">
    <property type="entry name" value="Ribonuclease H-like"/>
    <property type="match status" value="1"/>
</dbReference>
<evidence type="ECO:0000256" key="1">
    <source>
        <dbReference type="ARBA" id="ARBA00012493"/>
    </source>
</evidence>
<feature type="domain" description="Reverse transcriptase" evidence="10">
    <location>
        <begin position="192"/>
        <end position="371"/>
    </location>
</feature>
<keyword evidence="9" id="KW-0511">Multifunctional enzyme</keyword>
<evidence type="ECO:0000259" key="11">
    <source>
        <dbReference type="PROSITE" id="PS50994"/>
    </source>
</evidence>
<organism evidence="12">
    <name type="scientific">Ixodes ricinus</name>
    <name type="common">Common tick</name>
    <name type="synonym">Acarus ricinus</name>
    <dbReference type="NCBI Taxonomy" id="34613"/>
    <lineage>
        <taxon>Eukaryota</taxon>
        <taxon>Metazoa</taxon>
        <taxon>Ecdysozoa</taxon>
        <taxon>Arthropoda</taxon>
        <taxon>Chelicerata</taxon>
        <taxon>Arachnida</taxon>
        <taxon>Acari</taxon>
        <taxon>Parasitiformes</taxon>
        <taxon>Ixodida</taxon>
        <taxon>Ixodoidea</taxon>
        <taxon>Ixodidae</taxon>
        <taxon>Ixodinae</taxon>
        <taxon>Ixodes</taxon>
    </lineage>
</organism>
<dbReference type="Pfam" id="PF17919">
    <property type="entry name" value="RT_RNaseH_2"/>
    <property type="match status" value="1"/>
</dbReference>
<keyword evidence="5" id="KW-0540">Nuclease</keyword>
<dbReference type="Pfam" id="PF00078">
    <property type="entry name" value="RVT_1"/>
    <property type="match status" value="1"/>
</dbReference>
<dbReference type="InterPro" id="IPR036397">
    <property type="entry name" value="RNaseH_sf"/>
</dbReference>
<reference evidence="12" key="1">
    <citation type="journal article" date="2018" name="PLoS Negl. Trop. Dis.">
        <title>Sialome diversity of ticks revealed by RNAseq of single tick salivary glands.</title>
        <authorList>
            <person name="Perner J."/>
            <person name="Kropackova S."/>
            <person name="Kopacek P."/>
            <person name="Ribeiro J.M."/>
        </authorList>
    </citation>
    <scope>NUCLEOTIDE SEQUENCE</scope>
    <source>
        <strain evidence="12">Siblings of single egg batch collected in Ceske Budejovice</strain>
        <tissue evidence="12">Salivary glands</tissue>
    </source>
</reference>
<evidence type="ECO:0000256" key="4">
    <source>
        <dbReference type="ARBA" id="ARBA00022695"/>
    </source>
</evidence>
<dbReference type="EMBL" id="GEGO01004634">
    <property type="protein sequence ID" value="JAR90770.1"/>
    <property type="molecule type" value="Transcribed_RNA"/>
</dbReference>
<evidence type="ECO:0000256" key="9">
    <source>
        <dbReference type="ARBA" id="ARBA00023268"/>
    </source>
</evidence>
<dbReference type="Gene3D" id="3.30.420.10">
    <property type="entry name" value="Ribonuclease H-like superfamily/Ribonuclease H"/>
    <property type="match status" value="1"/>
</dbReference>
<dbReference type="EC" id="2.7.7.49" evidence="1"/>
<dbReference type="InterPro" id="IPR043128">
    <property type="entry name" value="Rev_trsase/Diguanyl_cyclase"/>
</dbReference>
<evidence type="ECO:0000256" key="2">
    <source>
        <dbReference type="ARBA" id="ARBA00022670"/>
    </source>
</evidence>
<dbReference type="FunFam" id="3.10.20.370:FF:000001">
    <property type="entry name" value="Retrovirus-related Pol polyprotein from transposon 17.6-like protein"/>
    <property type="match status" value="1"/>
</dbReference>
<dbReference type="FunFam" id="3.10.10.10:FF:000007">
    <property type="entry name" value="Retrovirus-related Pol polyprotein from transposon 17.6-like Protein"/>
    <property type="match status" value="1"/>
</dbReference>
<feature type="non-terminal residue" evidence="12">
    <location>
        <position position="1"/>
    </location>
</feature>
<evidence type="ECO:0000259" key="10">
    <source>
        <dbReference type="PROSITE" id="PS50878"/>
    </source>
</evidence>
<dbReference type="InterPro" id="IPR054465">
    <property type="entry name" value="Integrase_p58-like_C"/>
</dbReference>
<keyword evidence="7" id="KW-0378">Hydrolase</keyword>
<dbReference type="InterPro" id="IPR041588">
    <property type="entry name" value="Integrase_H2C2"/>
</dbReference>
<dbReference type="InterPro" id="IPR043502">
    <property type="entry name" value="DNA/RNA_pol_sf"/>
</dbReference>